<organism evidence="7 8">
    <name type="scientific">Anaerovibrio lipolyticus</name>
    <dbReference type="NCBI Taxonomy" id="82374"/>
    <lineage>
        <taxon>Bacteria</taxon>
        <taxon>Bacillati</taxon>
        <taxon>Bacillota</taxon>
        <taxon>Negativicutes</taxon>
        <taxon>Selenomonadales</taxon>
        <taxon>Selenomonadaceae</taxon>
        <taxon>Anaerovibrio</taxon>
    </lineage>
</organism>
<dbReference type="NCBIfam" id="TIGR00180">
    <property type="entry name" value="parB_part"/>
    <property type="match status" value="1"/>
</dbReference>
<sequence>MVKKKGGLGRGLGALGLGGATVNKPAKSQENKKEQLHAVKSNDGKSEVSAVTASPQEIEVSKIKVNPNQPRTEFDEEALNALQDSIKEYGVLQPVIVRKTAKGYELIAGERRLRASKLAGKQTIPAIIKEFNDAQMTEIALIENIQRENLNPVEEAHAYHHLLSDYGLTQDMLSKKVGRSRSHIANFLRLLKLSEKIQAMLVEGKISMGQAKPLLAIEDIDLQEKAANFIIDNDLSVRKVEALVKQLLKHPDYFDEKPVDTKGVDTDPAQLFILDAEDKLKMVLGTSVRIKGTGKKKKLEIDFTSQDDLERIIDLLTEKVRANDNAEKLKKLREFSTTGKFNV</sequence>
<comment type="caution">
    <text evidence="7">The sequence shown here is derived from an EMBL/GenBank/DDBJ whole genome shotgun (WGS) entry which is preliminary data.</text>
</comment>
<dbReference type="GO" id="GO:0007059">
    <property type="term" value="P:chromosome segregation"/>
    <property type="evidence" value="ECO:0007669"/>
    <property type="project" value="UniProtKB-KW"/>
</dbReference>
<dbReference type="PANTHER" id="PTHR33375:SF1">
    <property type="entry name" value="CHROMOSOME-PARTITIONING PROTEIN PARB-RELATED"/>
    <property type="match status" value="1"/>
</dbReference>
<keyword evidence="8" id="KW-1185">Reference proteome</keyword>
<dbReference type="SUPFAM" id="SSF109709">
    <property type="entry name" value="KorB DNA-binding domain-like"/>
    <property type="match status" value="1"/>
</dbReference>
<evidence type="ECO:0000313" key="8">
    <source>
        <dbReference type="Proteomes" id="UP000030993"/>
    </source>
</evidence>
<dbReference type="GO" id="GO:0009295">
    <property type="term" value="C:nucleoid"/>
    <property type="evidence" value="ECO:0007669"/>
    <property type="project" value="UniProtKB-SubCell"/>
</dbReference>
<dbReference type="EMBL" id="JSCE01000166">
    <property type="protein sequence ID" value="KHM51875.1"/>
    <property type="molecule type" value="Genomic_DNA"/>
</dbReference>
<comment type="similarity">
    <text evidence="2">Belongs to the ParB family.</text>
</comment>
<evidence type="ECO:0000256" key="1">
    <source>
        <dbReference type="ARBA" id="ARBA00004453"/>
    </source>
</evidence>
<dbReference type="InterPro" id="IPR041468">
    <property type="entry name" value="HTH_ParB/Spo0J"/>
</dbReference>
<reference evidence="7 8" key="1">
    <citation type="journal article" date="2013" name="PLoS ONE">
        <title>Identification and characterization of three novel lipases belonging to families II and V from Anaerovibrio lipolyticus 5ST.</title>
        <authorList>
            <person name="Prive F."/>
            <person name="Kaderbhai N.N."/>
            <person name="Girdwood S."/>
            <person name="Worgan H.J."/>
            <person name="Pinloche E."/>
            <person name="Scollan N.D."/>
            <person name="Huws S.A."/>
            <person name="Newbold C.J."/>
        </authorList>
    </citation>
    <scope>NUCLEOTIDE SEQUENCE [LARGE SCALE GENOMIC DNA]</scope>
    <source>
        <strain evidence="7 8">5S</strain>
    </source>
</reference>
<dbReference type="Gene3D" id="1.10.10.730">
    <property type="entry name" value="KorB DNA-binding domain"/>
    <property type="match status" value="1"/>
</dbReference>
<feature type="domain" description="ParB-like N-terminal" evidence="6">
    <location>
        <begin position="56"/>
        <end position="145"/>
    </location>
</feature>
<dbReference type="InterPro" id="IPR003115">
    <property type="entry name" value="ParB_N"/>
</dbReference>
<dbReference type="Pfam" id="PF17762">
    <property type="entry name" value="HTH_ParB"/>
    <property type="match status" value="1"/>
</dbReference>
<dbReference type="FunFam" id="1.10.10.2830:FF:000001">
    <property type="entry name" value="Chromosome partitioning protein ParB"/>
    <property type="match status" value="1"/>
</dbReference>
<evidence type="ECO:0000256" key="2">
    <source>
        <dbReference type="ARBA" id="ARBA00006295"/>
    </source>
</evidence>
<accession>A0A0B2JU61</accession>
<protein>
    <recommendedName>
        <fullName evidence="6">ParB-like N-terminal domain-containing protein</fullName>
    </recommendedName>
</protein>
<feature type="compositionally biased region" description="Gly residues" evidence="5">
    <location>
        <begin position="8"/>
        <end position="19"/>
    </location>
</feature>
<dbReference type="STRING" id="82374.NZ47_08145"/>
<evidence type="ECO:0000256" key="4">
    <source>
        <dbReference type="ARBA" id="ARBA00023125"/>
    </source>
</evidence>
<gene>
    <name evidence="7" type="ORF">NZ47_08145</name>
</gene>
<dbReference type="Proteomes" id="UP000030993">
    <property type="component" value="Unassembled WGS sequence"/>
</dbReference>
<dbReference type="GO" id="GO:0005694">
    <property type="term" value="C:chromosome"/>
    <property type="evidence" value="ECO:0007669"/>
    <property type="project" value="TreeGrafter"/>
</dbReference>
<dbReference type="eggNOG" id="COG1475">
    <property type="taxonomic scope" value="Bacteria"/>
</dbReference>
<name>A0A0B2JU61_9FIRM</name>
<dbReference type="InterPro" id="IPR057240">
    <property type="entry name" value="ParB_dimer_C"/>
</dbReference>
<feature type="region of interest" description="Disordered" evidence="5">
    <location>
        <begin position="1"/>
        <end position="53"/>
    </location>
</feature>
<dbReference type="SUPFAM" id="SSF110849">
    <property type="entry name" value="ParB/Sulfiredoxin"/>
    <property type="match status" value="1"/>
</dbReference>
<dbReference type="InterPro" id="IPR050336">
    <property type="entry name" value="Chromosome_partition/occlusion"/>
</dbReference>
<dbReference type="GO" id="GO:0045881">
    <property type="term" value="P:positive regulation of sporulation resulting in formation of a cellular spore"/>
    <property type="evidence" value="ECO:0007669"/>
    <property type="project" value="TreeGrafter"/>
</dbReference>
<dbReference type="FunFam" id="3.90.1530.30:FF:000001">
    <property type="entry name" value="Chromosome partitioning protein ParB"/>
    <property type="match status" value="1"/>
</dbReference>
<keyword evidence="4" id="KW-0238">DNA-binding</keyword>
<keyword evidence="3" id="KW-0159">Chromosome partition</keyword>
<dbReference type="InterPro" id="IPR004437">
    <property type="entry name" value="ParB/RepB/Spo0J"/>
</dbReference>
<dbReference type="AlphaFoldDB" id="A0A0B2JU61"/>
<comment type="subcellular location">
    <subcellularLocation>
        <location evidence="1">Cytoplasm</location>
        <location evidence="1">Nucleoid</location>
    </subcellularLocation>
</comment>
<proteinExistence type="inferred from homology"/>
<dbReference type="CDD" id="cd16393">
    <property type="entry name" value="SPO0J_N"/>
    <property type="match status" value="1"/>
</dbReference>
<evidence type="ECO:0000256" key="3">
    <source>
        <dbReference type="ARBA" id="ARBA00022829"/>
    </source>
</evidence>
<evidence type="ECO:0000256" key="5">
    <source>
        <dbReference type="SAM" id="MobiDB-lite"/>
    </source>
</evidence>
<feature type="compositionally biased region" description="Basic and acidic residues" evidence="5">
    <location>
        <begin position="27"/>
        <end position="46"/>
    </location>
</feature>
<dbReference type="Pfam" id="PF23552">
    <property type="entry name" value="ParB_C"/>
    <property type="match status" value="1"/>
</dbReference>
<dbReference type="GO" id="GO:0003677">
    <property type="term" value="F:DNA binding"/>
    <property type="evidence" value="ECO:0007669"/>
    <property type="project" value="UniProtKB-KW"/>
</dbReference>
<evidence type="ECO:0000259" key="6">
    <source>
        <dbReference type="SMART" id="SM00470"/>
    </source>
</evidence>
<dbReference type="RefSeq" id="WP_039208999.1">
    <property type="nucleotide sequence ID" value="NZ_JSCE01000166.1"/>
</dbReference>
<dbReference type="Pfam" id="PF02195">
    <property type="entry name" value="ParB_N"/>
    <property type="match status" value="1"/>
</dbReference>
<dbReference type="PANTHER" id="PTHR33375">
    <property type="entry name" value="CHROMOSOME-PARTITIONING PROTEIN PARB-RELATED"/>
    <property type="match status" value="1"/>
</dbReference>
<dbReference type="Gene3D" id="3.90.1530.30">
    <property type="match status" value="1"/>
</dbReference>
<dbReference type="InterPro" id="IPR036086">
    <property type="entry name" value="ParB/Sulfiredoxin_sf"/>
</dbReference>
<evidence type="ECO:0000313" key="7">
    <source>
        <dbReference type="EMBL" id="KHM51875.1"/>
    </source>
</evidence>
<dbReference type="SMART" id="SM00470">
    <property type="entry name" value="ParB"/>
    <property type="match status" value="1"/>
</dbReference>
<dbReference type="InterPro" id="IPR042075">
    <property type="entry name" value="KorB_DNA-db"/>
</dbReference>